<dbReference type="HOGENOM" id="CLU_891809_0_0_1"/>
<reference evidence="5 6" key="1">
    <citation type="journal article" date="2013" name="Proc. Natl. Acad. Sci. U.S.A.">
        <title>Genome of an arbuscular mycorrhizal fungus provides insight into the oldest plant symbiosis.</title>
        <authorList>
            <person name="Tisserant E."/>
            <person name="Malbreil M."/>
            <person name="Kuo A."/>
            <person name="Kohler A."/>
            <person name="Symeonidi A."/>
            <person name="Balestrini R."/>
            <person name="Charron P."/>
            <person name="Duensing N."/>
            <person name="Frei Dit Frey N."/>
            <person name="Gianinazzi-Pearson V."/>
            <person name="Gilbert L.B."/>
            <person name="Handa Y."/>
            <person name="Herr J.R."/>
            <person name="Hijri M."/>
            <person name="Koul R."/>
            <person name="Kawaguchi M."/>
            <person name="Krajinski F."/>
            <person name="Lammers P.J."/>
            <person name="Masclaux F.G."/>
            <person name="Murat C."/>
            <person name="Morin E."/>
            <person name="Ndikumana S."/>
            <person name="Pagni M."/>
            <person name="Petitpierre D."/>
            <person name="Requena N."/>
            <person name="Rosikiewicz P."/>
            <person name="Riley R."/>
            <person name="Saito K."/>
            <person name="San Clemente H."/>
            <person name="Shapiro H."/>
            <person name="van Tuinen D."/>
            <person name="Becard G."/>
            <person name="Bonfante P."/>
            <person name="Paszkowski U."/>
            <person name="Shachar-Hill Y.Y."/>
            <person name="Tuskan G.A."/>
            <person name="Young P.W."/>
            <person name="Sanders I.R."/>
            <person name="Henrissat B."/>
            <person name="Rensing S.A."/>
            <person name="Grigoriev I.V."/>
            <person name="Corradi N."/>
            <person name="Roux C."/>
            <person name="Martin F."/>
        </authorList>
    </citation>
    <scope>NUCLEOTIDE SEQUENCE [LARGE SCALE GENOMIC DNA]</scope>
    <source>
        <strain evidence="6">DAOM 181602 / DAOM 197198 / MUCL 43194</strain>
        <strain evidence="5">DAOM 197198</strain>
    </source>
</reference>
<reference evidence="5 6" key="3">
    <citation type="journal article" date="2018" name="New Phytol.">
        <title>High intraspecific genome diversity in the model arbuscular mycorrhizal symbiont Rhizophagus irregularis.</title>
        <authorList>
            <person name="Chen E.C.H."/>
            <person name="Morin E."/>
            <person name="Beaudet D."/>
            <person name="Noel J."/>
            <person name="Yildirir G."/>
            <person name="Ndikumana S."/>
            <person name="Charron P."/>
            <person name="St-Onge C."/>
            <person name="Giorgi J."/>
            <person name="Kruger M."/>
            <person name="Marton T."/>
            <person name="Ropars J."/>
            <person name="Grigoriev I.V."/>
            <person name="Hainaut M."/>
            <person name="Henrissat B."/>
            <person name="Roux C."/>
            <person name="Martin F."/>
            <person name="Corradi N."/>
        </authorList>
    </citation>
    <scope>NUCLEOTIDE SEQUENCE [LARGE SCALE GENOMIC DNA]</scope>
    <source>
        <strain evidence="6">DAOM 181602 / DAOM 197198 / MUCL 43194</strain>
        <strain evidence="5">DAOM 197198</strain>
    </source>
</reference>
<evidence type="ECO:0000313" key="4">
    <source>
        <dbReference type="EMBL" id="ESA09843.1"/>
    </source>
</evidence>
<dbReference type="Proteomes" id="UP000018888">
    <property type="component" value="Unassembled WGS sequence"/>
</dbReference>
<sequence length="312" mass="35769">MVNMQNEDRELISYGRRLKKIQNKIEQLNENLGNLSGQQADVKAQIFNKEEEIKNFNRIKQMSKNITIISSILSLTSSAISGGLSLADYSQEGGFLSLAGSATSGLFALVGSIVDNYFSNKEMDAQKSKVELEKKLETRLEEKFYRDRRSLRESWIELVDIYEDLYLLRHISMNFPVEVDEALSNFVEALSEVSKVKKNEKTSNICINIAPVSMTNDPAPNTNVKDNTDNIIKDEELLEKWKKNGNNIAEKIKELVEKIGDYRQKLINRLKPQRQNPPLPYQYIPLQTQPNQHPSFPLPQPYQYSPYSPYGK</sequence>
<protein>
    <submittedName>
        <fullName evidence="4">Uncharacterized protein</fullName>
    </submittedName>
</protein>
<reference evidence="4" key="2">
    <citation type="submission" date="2013-07" db="EMBL/GenBank/DDBJ databases">
        <title>The genome of an arbuscular mycorrhizal fungus provides insights into the evolution of the oldest plant symbiosis.</title>
        <authorList>
            <consortium name="DOE Joint Genome Institute"/>
            <person name="Tisserant E."/>
            <person name="Malbreil M."/>
            <person name="Kuo A."/>
            <person name="Kohler A."/>
            <person name="Symeonidi A."/>
            <person name="Balestrini R."/>
            <person name="Charron P."/>
            <person name="Duensing N."/>
            <person name="Frei-dit-Frey N."/>
            <person name="Gianinazzi-Pearson V."/>
            <person name="Gilbert B."/>
            <person name="Handa Y."/>
            <person name="Hijri M."/>
            <person name="Kaul R."/>
            <person name="Kawaguchi M."/>
            <person name="Krajinski F."/>
            <person name="Lammers P."/>
            <person name="Lapierre D."/>
            <person name="Masclaux F.G."/>
            <person name="Murat C."/>
            <person name="Morin E."/>
            <person name="Ndikumana S."/>
            <person name="Pagni M."/>
            <person name="Petitpierre D."/>
            <person name="Requena N."/>
            <person name="Rosikiewicz P."/>
            <person name="Riley R."/>
            <person name="Saito K."/>
            <person name="San Clemente H."/>
            <person name="Shapiro H."/>
            <person name="van Tuinen D."/>
            <person name="Becard G."/>
            <person name="Bonfante P."/>
            <person name="Paszkowski U."/>
            <person name="Shachar-Hill Y."/>
            <person name="Young J.P."/>
            <person name="Sanders I.R."/>
            <person name="Henrissat B."/>
            <person name="Rensing S.A."/>
            <person name="Grigoriev I.V."/>
            <person name="Corradi N."/>
            <person name="Roux C."/>
            <person name="Martin F."/>
        </authorList>
    </citation>
    <scope>NUCLEOTIDE SEQUENCE</scope>
    <source>
        <strain evidence="4">DAOM 197198</strain>
    </source>
</reference>
<feature type="region of interest" description="Disordered" evidence="2">
    <location>
        <begin position="271"/>
        <end position="312"/>
    </location>
</feature>
<dbReference type="EMBL" id="KI287672">
    <property type="protein sequence ID" value="ESA09843.1"/>
    <property type="molecule type" value="Genomic_DNA"/>
</dbReference>
<gene>
    <name evidence="5" type="ORF">GLOIN_2v1788853</name>
    <name evidence="4" type="ORF">GLOINDRAFT_30076</name>
</gene>
<feature type="coiled-coil region" evidence="1">
    <location>
        <begin position="4"/>
        <end position="45"/>
    </location>
</feature>
<feature type="compositionally biased region" description="Low complexity" evidence="2">
    <location>
        <begin position="301"/>
        <end position="312"/>
    </location>
</feature>
<proteinExistence type="predicted"/>
<keyword evidence="6" id="KW-1185">Reference proteome</keyword>
<evidence type="ECO:0000313" key="6">
    <source>
        <dbReference type="Proteomes" id="UP000018888"/>
    </source>
</evidence>
<evidence type="ECO:0000256" key="3">
    <source>
        <dbReference type="SAM" id="Phobius"/>
    </source>
</evidence>
<keyword evidence="3" id="KW-0472">Membrane</keyword>
<feature type="transmembrane region" description="Helical" evidence="3">
    <location>
        <begin position="66"/>
        <end position="87"/>
    </location>
</feature>
<feature type="transmembrane region" description="Helical" evidence="3">
    <location>
        <begin position="93"/>
        <end position="118"/>
    </location>
</feature>
<keyword evidence="3" id="KW-1133">Transmembrane helix</keyword>
<dbReference type="EMBL" id="AUPC02000436">
    <property type="protein sequence ID" value="POG59676.1"/>
    <property type="molecule type" value="Genomic_DNA"/>
</dbReference>
<feature type="compositionally biased region" description="Polar residues" evidence="2">
    <location>
        <begin position="285"/>
        <end position="294"/>
    </location>
</feature>
<evidence type="ECO:0000256" key="2">
    <source>
        <dbReference type="SAM" id="MobiDB-lite"/>
    </source>
</evidence>
<keyword evidence="3" id="KW-0812">Transmembrane</keyword>
<keyword evidence="1" id="KW-0175">Coiled coil</keyword>
<dbReference type="VEuPathDB" id="FungiDB:RhiirFUN_024327"/>
<name>U9TU34_RHIID</name>
<evidence type="ECO:0000313" key="5">
    <source>
        <dbReference type="EMBL" id="POG59676.1"/>
    </source>
</evidence>
<organism evidence="4">
    <name type="scientific">Rhizophagus irregularis (strain DAOM 181602 / DAOM 197198 / MUCL 43194)</name>
    <name type="common">Arbuscular mycorrhizal fungus</name>
    <name type="synonym">Glomus intraradices</name>
    <dbReference type="NCBI Taxonomy" id="747089"/>
    <lineage>
        <taxon>Eukaryota</taxon>
        <taxon>Fungi</taxon>
        <taxon>Fungi incertae sedis</taxon>
        <taxon>Mucoromycota</taxon>
        <taxon>Glomeromycotina</taxon>
        <taxon>Glomeromycetes</taxon>
        <taxon>Glomerales</taxon>
        <taxon>Glomeraceae</taxon>
        <taxon>Rhizophagus</taxon>
    </lineage>
</organism>
<dbReference type="AlphaFoldDB" id="U9TU34"/>
<evidence type="ECO:0000256" key="1">
    <source>
        <dbReference type="SAM" id="Coils"/>
    </source>
</evidence>
<accession>U9TU34</accession>